<dbReference type="KEGG" id="bja:bll7686"/>
<dbReference type="eggNOG" id="ENOG5032IAH">
    <property type="taxonomic scope" value="Bacteria"/>
</dbReference>
<accession>Q89CV9</accession>
<sequence>MCMRLGGYEVSGAIELIVEGYVSLRDQAALDELRTQRRKLIADFNSCTGIDCTSTIRQIEEDIVVIEAGLARLDGAATRSPTSCSRSARRLNFLLRSTHHNLERAIRQRPL</sequence>
<gene>
    <name evidence="1" type="ordered locus">bll7686</name>
</gene>
<protein>
    <submittedName>
        <fullName evidence="1">Bll7686 protein</fullName>
    </submittedName>
</protein>
<keyword evidence="2" id="KW-1185">Reference proteome</keyword>
<dbReference type="OrthoDB" id="8248361at2"/>
<dbReference type="InParanoid" id="Q89CV9"/>
<reference evidence="2" key="1">
    <citation type="journal article" date="2002" name="DNA Res.">
        <title>Complete genomic sequence of nitrogen-fixing symbiotic bacterium Bradyrhizobium japonicum USDA110.</title>
        <authorList>
            <person name="Kaneko T."/>
            <person name="Nakamura Y."/>
            <person name="Sato S."/>
            <person name="Minamisawa K."/>
            <person name="Uchiumi T."/>
            <person name="Sasamoto S."/>
            <person name="Watanabe A."/>
            <person name="Idesawa K."/>
            <person name="Iriguchi M."/>
            <person name="Kawashima K."/>
            <person name="Kohara M."/>
            <person name="Matsumoto M."/>
            <person name="Shimpo S."/>
            <person name="Tsuruoka H."/>
            <person name="Wada T."/>
            <person name="Yamada M."/>
            <person name="Tabata S."/>
        </authorList>
    </citation>
    <scope>NUCLEOTIDE SEQUENCE [LARGE SCALE GENOMIC DNA]</scope>
    <source>
        <strain evidence="2">JCM 10833 / BCRC 13528 / IAM 13628 / NBRC 14792 / USDA 110</strain>
    </source>
</reference>
<proteinExistence type="predicted"/>
<dbReference type="AlphaFoldDB" id="Q89CV9"/>
<evidence type="ECO:0000313" key="2">
    <source>
        <dbReference type="Proteomes" id="UP000002526"/>
    </source>
</evidence>
<organism evidence="1 2">
    <name type="scientific">Bradyrhizobium diazoefficiens (strain JCM 10833 / BCRC 13528 / IAM 13628 / NBRC 14792 / USDA 110)</name>
    <dbReference type="NCBI Taxonomy" id="224911"/>
    <lineage>
        <taxon>Bacteria</taxon>
        <taxon>Pseudomonadati</taxon>
        <taxon>Pseudomonadota</taxon>
        <taxon>Alphaproteobacteria</taxon>
        <taxon>Hyphomicrobiales</taxon>
        <taxon>Nitrobacteraceae</taxon>
        <taxon>Bradyrhizobium</taxon>
    </lineage>
</organism>
<dbReference type="Proteomes" id="UP000002526">
    <property type="component" value="Chromosome"/>
</dbReference>
<evidence type="ECO:0000313" key="1">
    <source>
        <dbReference type="EMBL" id="BAC52951.1"/>
    </source>
</evidence>
<name>Q89CV9_BRADU</name>
<dbReference type="EnsemblBacteria" id="BAC52951">
    <property type="protein sequence ID" value="BAC52951"/>
    <property type="gene ID" value="BAC52951"/>
</dbReference>
<dbReference type="HOGENOM" id="CLU_2153473_0_0_5"/>
<dbReference type="EMBL" id="BA000040">
    <property type="protein sequence ID" value="BAC52951.1"/>
    <property type="molecule type" value="Genomic_DNA"/>
</dbReference>